<dbReference type="InterPro" id="IPR005123">
    <property type="entry name" value="Oxoglu/Fe-dep_dioxygenase_dom"/>
</dbReference>
<sequence>MKRQRFYRCACYPKSDIVVPELDMRVNYLGRDAFLREFSTQLRWYGFGSPEQKEGIIDRIKAVVTSRARELRDANKSKEEADNRCNIPLDRGVYELKTVLSHLGFDEGFVAPLRDRYLTPLAKALFPAWTGSRLDSHVAFTTFNSPCSKQRLEYRFDNSEVSLDVCLGRRDFEGGELYFADMSDCDPMLADCPIHLYKPKPRWAVLRRGQQMHGSLNVTSGERVNLVLWLRSSERRNRRCPLCAQPPSLVAADGYGDGFTARYIPWHNHRRNRSHPSRFRHHSSSAI</sequence>
<evidence type="ECO:0000313" key="4">
    <source>
        <dbReference type="EMBL" id="KAH9377362.1"/>
    </source>
</evidence>
<keyword evidence="1" id="KW-0847">Vitamin C</keyword>
<evidence type="ECO:0000256" key="2">
    <source>
        <dbReference type="RuleBase" id="RU003682"/>
    </source>
</evidence>
<dbReference type="OrthoDB" id="1736837at2759"/>
<keyword evidence="2" id="KW-0560">Oxidoreductase</keyword>
<dbReference type="AlphaFoldDB" id="A0A9J6GQ36"/>
<comment type="caution">
    <text evidence="4">The sequence shown here is derived from an EMBL/GenBank/DDBJ whole genome shotgun (WGS) entry which is preliminary data.</text>
</comment>
<dbReference type="OMA" id="RRNRSHP"/>
<reference evidence="4 5" key="1">
    <citation type="journal article" date="2020" name="Cell">
        <title>Large-Scale Comparative Analyses of Tick Genomes Elucidate Their Genetic Diversity and Vector Capacities.</title>
        <authorList>
            <consortium name="Tick Genome and Microbiome Consortium (TIGMIC)"/>
            <person name="Jia N."/>
            <person name="Wang J."/>
            <person name="Shi W."/>
            <person name="Du L."/>
            <person name="Sun Y."/>
            <person name="Zhan W."/>
            <person name="Jiang J.F."/>
            <person name="Wang Q."/>
            <person name="Zhang B."/>
            <person name="Ji P."/>
            <person name="Bell-Sakyi L."/>
            <person name="Cui X.M."/>
            <person name="Yuan T.T."/>
            <person name="Jiang B.G."/>
            <person name="Yang W.F."/>
            <person name="Lam T.T."/>
            <person name="Chang Q.C."/>
            <person name="Ding S.J."/>
            <person name="Wang X.J."/>
            <person name="Zhu J.G."/>
            <person name="Ruan X.D."/>
            <person name="Zhao L."/>
            <person name="Wei J.T."/>
            <person name="Ye R.Z."/>
            <person name="Que T.C."/>
            <person name="Du C.H."/>
            <person name="Zhou Y.H."/>
            <person name="Cheng J.X."/>
            <person name="Dai P.F."/>
            <person name="Guo W.B."/>
            <person name="Han X.H."/>
            <person name="Huang E.J."/>
            <person name="Li L.F."/>
            <person name="Wei W."/>
            <person name="Gao Y.C."/>
            <person name="Liu J.Z."/>
            <person name="Shao H.Z."/>
            <person name="Wang X."/>
            <person name="Wang C.C."/>
            <person name="Yang T.C."/>
            <person name="Huo Q.B."/>
            <person name="Li W."/>
            <person name="Chen H.Y."/>
            <person name="Chen S.E."/>
            <person name="Zhou L.G."/>
            <person name="Ni X.B."/>
            <person name="Tian J.H."/>
            <person name="Sheng Y."/>
            <person name="Liu T."/>
            <person name="Pan Y.S."/>
            <person name="Xia L.Y."/>
            <person name="Li J."/>
            <person name="Zhao F."/>
            <person name="Cao W.C."/>
        </authorList>
    </citation>
    <scope>NUCLEOTIDE SEQUENCE [LARGE SCALE GENOMIC DNA]</scope>
    <source>
        <strain evidence="4">HaeL-2018</strain>
    </source>
</reference>
<proteinExistence type="inferred from homology"/>
<evidence type="ECO:0000259" key="3">
    <source>
        <dbReference type="PROSITE" id="PS51471"/>
    </source>
</evidence>
<organism evidence="4 5">
    <name type="scientific">Haemaphysalis longicornis</name>
    <name type="common">Bush tick</name>
    <dbReference type="NCBI Taxonomy" id="44386"/>
    <lineage>
        <taxon>Eukaryota</taxon>
        <taxon>Metazoa</taxon>
        <taxon>Ecdysozoa</taxon>
        <taxon>Arthropoda</taxon>
        <taxon>Chelicerata</taxon>
        <taxon>Arachnida</taxon>
        <taxon>Acari</taxon>
        <taxon>Parasitiformes</taxon>
        <taxon>Ixodida</taxon>
        <taxon>Ixodoidea</taxon>
        <taxon>Ixodidae</taxon>
        <taxon>Haemaphysalinae</taxon>
        <taxon>Haemaphysalis</taxon>
    </lineage>
</organism>
<feature type="domain" description="Fe2OG dioxygenase" evidence="3">
    <location>
        <begin position="135"/>
        <end position="232"/>
    </location>
</feature>
<dbReference type="PANTHER" id="PTHR24014">
    <property type="entry name" value="2-OXOGLUTARATE AND IRON-DEPENDENT OXYGENASE DOMAIN-CONTAINING PROTEIN 2"/>
    <property type="match status" value="1"/>
</dbReference>
<accession>A0A9J6GQ36</accession>
<dbReference type="GO" id="GO:0031418">
    <property type="term" value="F:L-ascorbic acid binding"/>
    <property type="evidence" value="ECO:0007669"/>
    <property type="project" value="UniProtKB-KW"/>
</dbReference>
<dbReference type="Gene3D" id="2.60.120.620">
    <property type="entry name" value="q2cbj1_9rhob like domain"/>
    <property type="match status" value="1"/>
</dbReference>
<comment type="similarity">
    <text evidence="2">Belongs to the iron/ascorbate-dependent oxidoreductase family.</text>
</comment>
<dbReference type="Proteomes" id="UP000821853">
    <property type="component" value="Unassembled WGS sequence"/>
</dbReference>
<dbReference type="GO" id="GO:0046872">
    <property type="term" value="F:metal ion binding"/>
    <property type="evidence" value="ECO:0007669"/>
    <property type="project" value="UniProtKB-KW"/>
</dbReference>
<keyword evidence="2" id="KW-0479">Metal-binding</keyword>
<dbReference type="PROSITE" id="PS51471">
    <property type="entry name" value="FE2OG_OXY"/>
    <property type="match status" value="1"/>
</dbReference>
<dbReference type="VEuPathDB" id="VectorBase:HLOH_047754"/>
<evidence type="ECO:0000313" key="5">
    <source>
        <dbReference type="Proteomes" id="UP000821853"/>
    </source>
</evidence>
<evidence type="ECO:0000256" key="1">
    <source>
        <dbReference type="ARBA" id="ARBA00022896"/>
    </source>
</evidence>
<keyword evidence="2" id="KW-0408">Iron</keyword>
<dbReference type="PANTHER" id="PTHR24014:SF4">
    <property type="entry name" value="2-OXOGLUTARATE AND IRON-DEPENDENT OXYGENASE DOMAIN-CONTAINING PROTEIN 2"/>
    <property type="match status" value="1"/>
</dbReference>
<keyword evidence="5" id="KW-1185">Reference proteome</keyword>
<dbReference type="EMBL" id="JABSTR010000008">
    <property type="protein sequence ID" value="KAH9377362.1"/>
    <property type="molecule type" value="Genomic_DNA"/>
</dbReference>
<protein>
    <recommendedName>
        <fullName evidence="3">Fe2OG dioxygenase domain-containing protein</fullName>
    </recommendedName>
</protein>
<gene>
    <name evidence="4" type="ORF">HPB48_021321</name>
</gene>
<name>A0A9J6GQ36_HAELO</name>
<dbReference type="GO" id="GO:0016491">
    <property type="term" value="F:oxidoreductase activity"/>
    <property type="evidence" value="ECO:0007669"/>
    <property type="project" value="UniProtKB-KW"/>
</dbReference>